<accession>A0A4Y2WHN5</accession>
<reference evidence="3 5" key="1">
    <citation type="journal article" date="2019" name="Sci. Rep.">
        <title>Orb-weaving spider Araneus ventricosus genome elucidates the spidroin gene catalogue.</title>
        <authorList>
            <person name="Kono N."/>
            <person name="Nakamura H."/>
            <person name="Ohtoshi R."/>
            <person name="Moran D.A.P."/>
            <person name="Shinohara A."/>
            <person name="Yoshida Y."/>
            <person name="Fujiwara M."/>
            <person name="Mori M."/>
            <person name="Tomita M."/>
            <person name="Arakawa K."/>
        </authorList>
    </citation>
    <scope>NUCLEOTIDE SEQUENCE [LARGE SCALE GENOMIC DNA]</scope>
</reference>
<comment type="caution">
    <text evidence="3">The sequence shown here is derived from an EMBL/GenBank/DDBJ whole genome shotgun (WGS) entry which is preliminary data.</text>
</comment>
<evidence type="ECO:0000313" key="3">
    <source>
        <dbReference type="EMBL" id="GBO37073.1"/>
    </source>
</evidence>
<dbReference type="AlphaFoldDB" id="A0A4Y2WHN5"/>
<protein>
    <submittedName>
        <fullName evidence="3">Uncharacterized protein</fullName>
    </submittedName>
</protein>
<dbReference type="EMBL" id="BGPR01033326">
    <property type="protein sequence ID" value="GBO07213.1"/>
    <property type="molecule type" value="Genomic_DNA"/>
</dbReference>
<organism evidence="3 5">
    <name type="scientific">Araneus ventricosus</name>
    <name type="common">Orbweaver spider</name>
    <name type="synonym">Epeira ventricosa</name>
    <dbReference type="NCBI Taxonomy" id="182803"/>
    <lineage>
        <taxon>Eukaryota</taxon>
        <taxon>Metazoa</taxon>
        <taxon>Ecdysozoa</taxon>
        <taxon>Arthropoda</taxon>
        <taxon>Chelicerata</taxon>
        <taxon>Arachnida</taxon>
        <taxon>Araneae</taxon>
        <taxon>Araneomorphae</taxon>
        <taxon>Entelegynae</taxon>
        <taxon>Araneoidea</taxon>
        <taxon>Araneidae</taxon>
        <taxon>Araneus</taxon>
    </lineage>
</organism>
<gene>
    <name evidence="2" type="ORF">AVEN_123828_1</name>
    <name evidence="4" type="ORF">AVEN_130300_1</name>
    <name evidence="1" type="ORF">AVEN_60621_1</name>
    <name evidence="3" type="ORF">AVEN_6205_1</name>
</gene>
<dbReference type="EMBL" id="BGPR01033318">
    <property type="protein sequence ID" value="GBO07205.1"/>
    <property type="molecule type" value="Genomic_DNA"/>
</dbReference>
<evidence type="ECO:0000313" key="5">
    <source>
        <dbReference type="Proteomes" id="UP000499080"/>
    </source>
</evidence>
<dbReference type="EMBL" id="BGPR01061409">
    <property type="protein sequence ID" value="GBO37073.1"/>
    <property type="molecule type" value="Genomic_DNA"/>
</dbReference>
<name>A0A4Y2WHN5_ARAVE</name>
<evidence type="ECO:0000313" key="2">
    <source>
        <dbReference type="EMBL" id="GBO07213.1"/>
    </source>
</evidence>
<evidence type="ECO:0000313" key="4">
    <source>
        <dbReference type="EMBL" id="GBO37076.1"/>
    </source>
</evidence>
<dbReference type="Proteomes" id="UP000499080">
    <property type="component" value="Unassembled WGS sequence"/>
</dbReference>
<evidence type="ECO:0000313" key="1">
    <source>
        <dbReference type="EMBL" id="GBO07205.1"/>
    </source>
</evidence>
<keyword evidence="5" id="KW-1185">Reference proteome</keyword>
<dbReference type="EMBL" id="BGPR01061414">
    <property type="protein sequence ID" value="GBO37076.1"/>
    <property type="molecule type" value="Genomic_DNA"/>
</dbReference>
<proteinExistence type="predicted"/>
<sequence length="92" mass="10482">MFQISEQGNPVFNCPLPPNILFRESATRCNAEGASLSSGGKGFRLGCERYRFVWLNVSYCTALEVQARDYGQLKELIRVFKEPVEKRTAYEV</sequence>